<keyword evidence="2" id="KW-0201">Cytochrome c-type biogenesis</keyword>
<sequence>MRTEVAGTRLTTVIVVISLSAIGLAIAGAYQYFAGTRQDDAVVSNPFAPASTGAKTDRSLVLHETPQPVPELSFVDDEGRELSLVDFRGRAILLNVWATWCVPCRKEMPALDRLQAKLGSPDFEVVAVSIDRGGLAPVKAFYGELGLKALGIYVDASGRTAARLGTVGIPTTLLINPAGLEAGRLVGPAEWDGPALINIIQRQLGKTPREAN</sequence>
<accession>A0A142BPN4</accession>
<feature type="transmembrane region" description="Helical" evidence="4">
    <location>
        <begin position="12"/>
        <end position="33"/>
    </location>
</feature>
<dbReference type="PROSITE" id="PS51352">
    <property type="entry name" value="THIOREDOXIN_2"/>
    <property type="match status" value="1"/>
</dbReference>
<dbReference type="PANTHER" id="PTHR42852">
    <property type="entry name" value="THIOL:DISULFIDE INTERCHANGE PROTEIN DSBE"/>
    <property type="match status" value="1"/>
</dbReference>
<dbReference type="EMBL" id="KU140623">
    <property type="protein sequence ID" value="AMP35042.1"/>
    <property type="molecule type" value="Genomic_DNA"/>
</dbReference>
<evidence type="ECO:0000313" key="6">
    <source>
        <dbReference type="EMBL" id="AMP35042.1"/>
    </source>
</evidence>
<dbReference type="InterPro" id="IPR050553">
    <property type="entry name" value="Thioredoxin_ResA/DsbE_sf"/>
</dbReference>
<dbReference type="PROSITE" id="PS00194">
    <property type="entry name" value="THIOREDOXIN_1"/>
    <property type="match status" value="1"/>
</dbReference>
<name>A0A142BPN4_9HYPH</name>
<dbReference type="RefSeq" id="WP_115422028.1">
    <property type="nucleotide sequence ID" value="NZ_KU140623.1"/>
</dbReference>
<evidence type="ECO:0000259" key="5">
    <source>
        <dbReference type="PROSITE" id="PS51352"/>
    </source>
</evidence>
<dbReference type="CDD" id="cd02966">
    <property type="entry name" value="TlpA_like_family"/>
    <property type="match status" value="1"/>
</dbReference>
<dbReference type="InterPro" id="IPR013766">
    <property type="entry name" value="Thioredoxin_domain"/>
</dbReference>
<evidence type="ECO:0000256" key="3">
    <source>
        <dbReference type="ARBA" id="ARBA00023284"/>
    </source>
</evidence>
<dbReference type="AlphaFoldDB" id="A0A142BPN4"/>
<keyword evidence="4" id="KW-0812">Transmembrane</keyword>
<keyword evidence="4" id="KW-0472">Membrane</keyword>
<evidence type="ECO:0000256" key="4">
    <source>
        <dbReference type="SAM" id="Phobius"/>
    </source>
</evidence>
<feature type="domain" description="Thioredoxin" evidence="5">
    <location>
        <begin position="63"/>
        <end position="205"/>
    </location>
</feature>
<dbReference type="Gene3D" id="3.40.30.10">
    <property type="entry name" value="Glutaredoxin"/>
    <property type="match status" value="1"/>
</dbReference>
<geneLocation type="plasmid" evidence="6">
    <name>pSinB</name>
</geneLocation>
<protein>
    <submittedName>
        <fullName evidence="6">Thioredoxin protein</fullName>
    </submittedName>
</protein>
<evidence type="ECO:0000256" key="1">
    <source>
        <dbReference type="ARBA" id="ARBA00004196"/>
    </source>
</evidence>
<dbReference type="GO" id="GO:0030313">
    <property type="term" value="C:cell envelope"/>
    <property type="evidence" value="ECO:0007669"/>
    <property type="project" value="UniProtKB-SubCell"/>
</dbReference>
<dbReference type="PANTHER" id="PTHR42852:SF13">
    <property type="entry name" value="PROTEIN DIPZ"/>
    <property type="match status" value="1"/>
</dbReference>
<dbReference type="InterPro" id="IPR013740">
    <property type="entry name" value="Redoxin"/>
</dbReference>
<dbReference type="InterPro" id="IPR036249">
    <property type="entry name" value="Thioredoxin-like_sf"/>
</dbReference>
<dbReference type="GO" id="GO:0015036">
    <property type="term" value="F:disulfide oxidoreductase activity"/>
    <property type="evidence" value="ECO:0007669"/>
    <property type="project" value="UniProtKB-ARBA"/>
</dbReference>
<dbReference type="SUPFAM" id="SSF52833">
    <property type="entry name" value="Thioredoxin-like"/>
    <property type="match status" value="1"/>
</dbReference>
<dbReference type="InterPro" id="IPR017937">
    <property type="entry name" value="Thioredoxin_CS"/>
</dbReference>
<keyword evidence="4" id="KW-1133">Transmembrane helix</keyword>
<reference evidence="6" key="1">
    <citation type="submission" date="2015-11" db="EMBL/GenBank/DDBJ databases">
        <title>Molecular characterization of pSinB plasmid of arsenite oxidizing, metalotolerant Sinorhizobium sp. M14 - insight into the heavy metal resistome of sinorhizobial extrachromosomal replicons.</title>
        <authorList>
            <person name="Romaniuk K."/>
            <person name="Decewicz P."/>
            <person name="Mielnicki S."/>
            <person name="Sklodowska A."/>
            <person name="Dziewit L."/>
            <person name="Drewniak L."/>
        </authorList>
    </citation>
    <scope>NUCLEOTIDE SEQUENCE</scope>
    <source>
        <strain evidence="6">M14</strain>
        <plasmid evidence="6">pSinB</plasmid>
    </source>
</reference>
<keyword evidence="3" id="KW-0676">Redox-active center</keyword>
<gene>
    <name evidence="6" type="ORF">pSinB_183</name>
</gene>
<dbReference type="GO" id="GO:0017004">
    <property type="term" value="P:cytochrome complex assembly"/>
    <property type="evidence" value="ECO:0007669"/>
    <property type="project" value="UniProtKB-KW"/>
</dbReference>
<organism evidence="6">
    <name type="scientific">Sinorhizobium sp. M14</name>
    <dbReference type="NCBI Taxonomy" id="430451"/>
    <lineage>
        <taxon>Bacteria</taxon>
        <taxon>Pseudomonadati</taxon>
        <taxon>Pseudomonadota</taxon>
        <taxon>Alphaproteobacteria</taxon>
        <taxon>Hyphomicrobiales</taxon>
        <taxon>Rhizobiaceae</taxon>
        <taxon>Sinorhizobium/Ensifer group</taxon>
        <taxon>Sinorhizobium</taxon>
    </lineage>
</organism>
<dbReference type="Pfam" id="PF08534">
    <property type="entry name" value="Redoxin"/>
    <property type="match status" value="1"/>
</dbReference>
<keyword evidence="6" id="KW-0614">Plasmid</keyword>
<comment type="subcellular location">
    <subcellularLocation>
        <location evidence="1">Cell envelope</location>
    </subcellularLocation>
</comment>
<evidence type="ECO:0000256" key="2">
    <source>
        <dbReference type="ARBA" id="ARBA00022748"/>
    </source>
</evidence>
<proteinExistence type="predicted"/>